<name>A0A1E5VW35_9POAL</name>
<dbReference type="GO" id="GO:0042144">
    <property type="term" value="P:vacuole fusion, non-autophagic"/>
    <property type="evidence" value="ECO:0007669"/>
    <property type="project" value="TreeGrafter"/>
</dbReference>
<dbReference type="OrthoDB" id="1792at2759"/>
<comment type="similarity">
    <text evidence="1 2">Belongs to the VPS16 family.</text>
</comment>
<sequence>MSSSVSVAAEWDLLSDRFYRRLTLYSPLPWSAPAPTSTASSSGVGGAVIGRLDLSTHIVAAAPFGGPIAAVRDDSKIVQLHSEPSRRRLLLFSSSGHPIASAPWPPMLPRLHSLAFSSSLSLVGLLSDGSLLRFRLPDLQPSPSSSPVPLLPPASGGVADAVFWGGGVAILTEDNRVVVATDIEAADPHPRDLADPGVGDEEHVLCMAVVEPQFVMSGSPEVLLAVGDRVIAVDEDGVQLLGEELEIGPVQKMAVSPNGKLLAAFAHDGRLLVIPTDFSRIIFEYECDKWDINNNLHLQAYDNYQLISSSLPEAIEACIDAAGHEFDASRQRALLRAATYGLAFCSRFPHERFQEMCKMLRVLNAVRDPGIGMPLTIQQYKLLTAPVLIGRLINANQHLLALRISEYLNLNSEVVIMHWACEKITASPTLPDTVLLEGLLDKLRLCKGISYAAVAAHADNCGRRRLAAMLVDHESQSSKQASFTFVLIPLLLSIDEQEKALSKAIESGDTDLVYLVLFHIWQKVAIEKKAHLDFFGVINARPVARDLFMAYARHSEHEALKDFFLSTGRLQDAAFLLLKESRELEKNPMASKGSPLHGPQVRLIEQAHRLFAETKEHVFESKASEEHAKLLRSQHELEVSTKQAIFVGSSVSDTIKTCIAMGNERAALKVKSEFKVPDKRWYWLKTCALATVGNWDALEKFSKEKRPPGGYKPFVEACIDAGQKTEALKYIPKLPDPRERSEAYARMGMAKEAAEAASQVKDSDELFGRLKTTLAQNSAAASIFDTLRDRLSFQGAY</sequence>
<dbReference type="GO" id="GO:0005765">
    <property type="term" value="C:lysosomal membrane"/>
    <property type="evidence" value="ECO:0007669"/>
    <property type="project" value="TreeGrafter"/>
</dbReference>
<comment type="subcellular location">
    <subcellularLocation>
        <location evidence="2">Vacuole membrane</location>
        <topology evidence="2">Peripheral membrane protein</topology>
    </subcellularLocation>
</comment>
<evidence type="ECO:0000259" key="3">
    <source>
        <dbReference type="Pfam" id="PF04840"/>
    </source>
</evidence>
<dbReference type="STRING" id="888268.A0A1E5VW35"/>
<feature type="domain" description="Vps16 C-terminal" evidence="3">
    <location>
        <begin position="449"/>
        <end position="773"/>
    </location>
</feature>
<evidence type="ECO:0000313" key="5">
    <source>
        <dbReference type="EMBL" id="OEL29338.1"/>
    </source>
</evidence>
<evidence type="ECO:0000259" key="4">
    <source>
        <dbReference type="Pfam" id="PF04841"/>
    </source>
</evidence>
<dbReference type="AlphaFoldDB" id="A0A1E5VW35"/>
<comment type="caution">
    <text evidence="5">The sequence shown here is derived from an EMBL/GenBank/DDBJ whole genome shotgun (WGS) entry which is preliminary data.</text>
</comment>
<dbReference type="Pfam" id="PF04840">
    <property type="entry name" value="Vps16_C"/>
    <property type="match status" value="1"/>
</dbReference>
<keyword evidence="2" id="KW-0926">Vacuole</keyword>
<dbReference type="PANTHER" id="PTHR12811">
    <property type="entry name" value="VACUOLAR PROTEIN SORTING VPS16"/>
    <property type="match status" value="1"/>
</dbReference>
<comment type="function">
    <text evidence="2">Required for vacuole biogenesis and vacuole enlargment in dividing and expanding cells. Involved in the docking or fusion of prevacuolar vesicles.</text>
</comment>
<dbReference type="PIRSF" id="PIRSF007949">
    <property type="entry name" value="VPS16"/>
    <property type="match status" value="1"/>
</dbReference>
<gene>
    <name evidence="5" type="ORF">BAE44_0009647</name>
</gene>
<dbReference type="InterPro" id="IPR006926">
    <property type="entry name" value="Vps16_N"/>
</dbReference>
<dbReference type="GO" id="GO:0005768">
    <property type="term" value="C:endosome"/>
    <property type="evidence" value="ECO:0007669"/>
    <property type="project" value="TreeGrafter"/>
</dbReference>
<dbReference type="GO" id="GO:0003779">
    <property type="term" value="F:actin binding"/>
    <property type="evidence" value="ECO:0007669"/>
    <property type="project" value="TreeGrafter"/>
</dbReference>
<accession>A0A1E5VW35</accession>
<dbReference type="Pfam" id="PF04841">
    <property type="entry name" value="Vps16_N"/>
    <property type="match status" value="2"/>
</dbReference>
<dbReference type="EMBL" id="LWDX02027859">
    <property type="protein sequence ID" value="OEL29338.1"/>
    <property type="molecule type" value="Genomic_DNA"/>
</dbReference>
<dbReference type="Gene3D" id="1.10.150.780">
    <property type="entry name" value="Vps16, C-terminal region"/>
    <property type="match status" value="1"/>
</dbReference>
<dbReference type="PANTHER" id="PTHR12811:SF0">
    <property type="entry name" value="VACUOLAR PROTEIN SORTING-ASSOCIATED PROTEIN 16 HOMOLOG"/>
    <property type="match status" value="1"/>
</dbReference>
<keyword evidence="6" id="KW-1185">Reference proteome</keyword>
<dbReference type="GO" id="GO:0016197">
    <property type="term" value="P:endosomal transport"/>
    <property type="evidence" value="ECO:0007669"/>
    <property type="project" value="TreeGrafter"/>
</dbReference>
<dbReference type="InterPro" id="IPR006925">
    <property type="entry name" value="Vps16_C"/>
</dbReference>
<dbReference type="Proteomes" id="UP000095767">
    <property type="component" value="Unassembled WGS sequence"/>
</dbReference>
<keyword evidence="2" id="KW-0472">Membrane</keyword>
<dbReference type="GO" id="GO:0006886">
    <property type="term" value="P:intracellular protein transport"/>
    <property type="evidence" value="ECO:0007669"/>
    <property type="project" value="InterPro"/>
</dbReference>
<feature type="domain" description="Vps16 N-terminal" evidence="4">
    <location>
        <begin position="307"/>
        <end position="353"/>
    </location>
</feature>
<reference evidence="5 6" key="1">
    <citation type="submission" date="2016-09" db="EMBL/GenBank/DDBJ databases">
        <title>The draft genome of Dichanthelium oligosanthes: A C3 panicoid grass species.</title>
        <authorList>
            <person name="Studer A.J."/>
            <person name="Schnable J.C."/>
            <person name="Brutnell T.P."/>
        </authorList>
    </citation>
    <scope>NUCLEOTIDE SEQUENCE [LARGE SCALE GENOMIC DNA]</scope>
    <source>
        <strain evidence="6">cv. Kellogg 1175</strain>
        <tissue evidence="5">Leaf</tissue>
    </source>
</reference>
<evidence type="ECO:0000256" key="2">
    <source>
        <dbReference type="PIRNR" id="PIRNR007949"/>
    </source>
</evidence>
<evidence type="ECO:0000313" key="6">
    <source>
        <dbReference type="Proteomes" id="UP000095767"/>
    </source>
</evidence>
<proteinExistence type="inferred from homology"/>
<dbReference type="GO" id="GO:0030897">
    <property type="term" value="C:HOPS complex"/>
    <property type="evidence" value="ECO:0007669"/>
    <property type="project" value="TreeGrafter"/>
</dbReference>
<dbReference type="InterPro" id="IPR016534">
    <property type="entry name" value="VPS16"/>
</dbReference>
<dbReference type="SUPFAM" id="SSF63829">
    <property type="entry name" value="Calcium-dependent phosphotriesterase"/>
    <property type="match status" value="1"/>
</dbReference>
<organism evidence="5 6">
    <name type="scientific">Dichanthelium oligosanthes</name>
    <dbReference type="NCBI Taxonomy" id="888268"/>
    <lineage>
        <taxon>Eukaryota</taxon>
        <taxon>Viridiplantae</taxon>
        <taxon>Streptophyta</taxon>
        <taxon>Embryophyta</taxon>
        <taxon>Tracheophyta</taxon>
        <taxon>Spermatophyta</taxon>
        <taxon>Magnoliopsida</taxon>
        <taxon>Liliopsida</taxon>
        <taxon>Poales</taxon>
        <taxon>Poaceae</taxon>
        <taxon>PACMAD clade</taxon>
        <taxon>Panicoideae</taxon>
        <taxon>Panicodae</taxon>
        <taxon>Paniceae</taxon>
        <taxon>Dichantheliinae</taxon>
        <taxon>Dichanthelium</taxon>
    </lineage>
</organism>
<dbReference type="FunFam" id="1.10.150.780:FF:000001">
    <property type="entry name" value="Vacuolar protein sorting-associated protein 16 homolog"/>
    <property type="match status" value="1"/>
</dbReference>
<protein>
    <recommendedName>
        <fullName evidence="2">Protein VACUOLELESS1</fullName>
    </recommendedName>
</protein>
<evidence type="ECO:0000256" key="1">
    <source>
        <dbReference type="ARBA" id="ARBA00009250"/>
    </source>
</evidence>
<dbReference type="InterPro" id="IPR038132">
    <property type="entry name" value="Vps16_C_sf"/>
</dbReference>
<feature type="domain" description="Vps16 N-terminal" evidence="4">
    <location>
        <begin position="54"/>
        <end position="294"/>
    </location>
</feature>